<dbReference type="AlphaFoldDB" id="A0AAV3YU71"/>
<dbReference type="Proteomes" id="UP000735302">
    <property type="component" value="Unassembled WGS sequence"/>
</dbReference>
<protein>
    <submittedName>
        <fullName evidence="1">Uncharacterized protein</fullName>
    </submittedName>
</protein>
<dbReference type="EMBL" id="BLXT01001415">
    <property type="protein sequence ID" value="GFN85478.1"/>
    <property type="molecule type" value="Genomic_DNA"/>
</dbReference>
<evidence type="ECO:0000313" key="1">
    <source>
        <dbReference type="EMBL" id="GFN85478.1"/>
    </source>
</evidence>
<proteinExistence type="predicted"/>
<accession>A0AAV3YU71</accession>
<name>A0AAV3YU71_9GAST</name>
<keyword evidence="2" id="KW-1185">Reference proteome</keyword>
<reference evidence="1 2" key="1">
    <citation type="journal article" date="2021" name="Elife">
        <title>Chloroplast acquisition without the gene transfer in kleptoplastic sea slugs, Plakobranchus ocellatus.</title>
        <authorList>
            <person name="Maeda T."/>
            <person name="Takahashi S."/>
            <person name="Yoshida T."/>
            <person name="Shimamura S."/>
            <person name="Takaki Y."/>
            <person name="Nagai Y."/>
            <person name="Toyoda A."/>
            <person name="Suzuki Y."/>
            <person name="Arimoto A."/>
            <person name="Ishii H."/>
            <person name="Satoh N."/>
            <person name="Nishiyama T."/>
            <person name="Hasebe M."/>
            <person name="Maruyama T."/>
            <person name="Minagawa J."/>
            <person name="Obokata J."/>
            <person name="Shigenobu S."/>
        </authorList>
    </citation>
    <scope>NUCLEOTIDE SEQUENCE [LARGE SCALE GENOMIC DNA]</scope>
</reference>
<gene>
    <name evidence="1" type="ORF">PoB_001198400</name>
</gene>
<organism evidence="1 2">
    <name type="scientific">Plakobranchus ocellatus</name>
    <dbReference type="NCBI Taxonomy" id="259542"/>
    <lineage>
        <taxon>Eukaryota</taxon>
        <taxon>Metazoa</taxon>
        <taxon>Spiralia</taxon>
        <taxon>Lophotrochozoa</taxon>
        <taxon>Mollusca</taxon>
        <taxon>Gastropoda</taxon>
        <taxon>Heterobranchia</taxon>
        <taxon>Euthyneura</taxon>
        <taxon>Panpulmonata</taxon>
        <taxon>Sacoglossa</taxon>
        <taxon>Placobranchoidea</taxon>
        <taxon>Plakobranchidae</taxon>
        <taxon>Plakobranchus</taxon>
    </lineage>
</organism>
<comment type="caution">
    <text evidence="1">The sequence shown here is derived from an EMBL/GenBank/DDBJ whole genome shotgun (WGS) entry which is preliminary data.</text>
</comment>
<evidence type="ECO:0000313" key="2">
    <source>
        <dbReference type="Proteomes" id="UP000735302"/>
    </source>
</evidence>
<sequence length="129" mass="14917">MYYEKSFDGDFCIKEERIGYLNFNHWKLINSTAKGIIHSTPYDVILILIRGRENHLISGHNLDANKKRDRSDDVIMASSFLVDKRLDRLERQTERGCASVTVDVSPVLLDPHMGHGNSQIISFKDWWPV</sequence>